<keyword evidence="1" id="KW-0472">Membrane</keyword>
<dbReference type="Proteomes" id="UP000627573">
    <property type="component" value="Unassembled WGS sequence"/>
</dbReference>
<dbReference type="InterPro" id="IPR049978">
    <property type="entry name" value="SCO6880-like"/>
</dbReference>
<organism evidence="2 4">
    <name type="scientific">Rhodococcus erythropolis</name>
    <name type="common">Arthrobacter picolinophilus</name>
    <dbReference type="NCBI Taxonomy" id="1833"/>
    <lineage>
        <taxon>Bacteria</taxon>
        <taxon>Bacillati</taxon>
        <taxon>Actinomycetota</taxon>
        <taxon>Actinomycetes</taxon>
        <taxon>Mycobacteriales</taxon>
        <taxon>Nocardiaceae</taxon>
        <taxon>Rhodococcus</taxon>
        <taxon>Rhodococcus erythropolis group</taxon>
    </lineage>
</organism>
<evidence type="ECO:0008006" key="6">
    <source>
        <dbReference type="Google" id="ProtNLM"/>
    </source>
</evidence>
<sequence length="496" mass="53201">MSTEAPARPNTYGGLHEAPSTYLFGVSKKMFYVFASGIVAGIVALLAGFFISGAVILGVVVLTWAPLAARIGGKSGYEFATELTGWSKQRRRGQHILRAGSLSNAPGGRTRVPGIGAPIEMWWGIDKLGRRFGMSHLPKLHQYTIRLRCSVPGYKGVEQGQVDLDVANWGEFINLSGQTPDIEAIATIIETLPETGARQDAEITRLCKPGTSELAQAVVRESGTGVRHGIQLHTHMALTFTANTEAKRKDPMAMIADLAERLPSICANLGTFRVTAVPMSDHEISAVVRRAYDPRPVVEAEVESSLRSGEMYVDWLDAGPMTAEETKNTYFHEGAASRTWVMNAPPSGARNERILKALLEGHGDVPRKRVTLIHRPMSPADAVNAVESGYVYAVGERNAQRGIGSVRADLKVKAADRTRVEVGNGAGATAVSLIVTASASTEAQLDIQADTIESLVAGCSTKVRPAWRYQAAAFLSGVGVGVYLQDHATTAKTLQA</sequence>
<protein>
    <recommendedName>
        <fullName evidence="6">PrgI family protein</fullName>
    </recommendedName>
</protein>
<accession>A0A0C2VHN0</accession>
<dbReference type="NCBIfam" id="NF042935">
    <property type="entry name" value="SCO6880_fam"/>
    <property type="match status" value="1"/>
</dbReference>
<reference evidence="3 5" key="2">
    <citation type="submission" date="2020-12" db="EMBL/GenBank/DDBJ databases">
        <title>Draft genome sequence of furan degrading bacterial strain FUR100.</title>
        <authorList>
            <person name="Woiski C."/>
        </authorList>
    </citation>
    <scope>NUCLEOTIDE SEQUENCE [LARGE SCALE GENOMIC DNA]</scope>
    <source>
        <strain evidence="3 5">FUR100</strain>
    </source>
</reference>
<reference evidence="2 4" key="1">
    <citation type="journal article" date="2017" name="Poromechanics V (2013)">
        <title>Genomic Characterization of the Arsenic-Tolerant Actinobacterium, &lt;i&gt;Rhodococcus erythropolis&lt;/i&gt; S43.</title>
        <authorList>
            <person name="Retamal-Morales G."/>
            <person name="Mehnert M."/>
            <person name="Schwabe R."/>
            <person name="Tischler D."/>
            <person name="Schloemann M."/>
            <person name="Levican G.J."/>
        </authorList>
    </citation>
    <scope>NUCLEOTIDE SEQUENCE [LARGE SCALE GENOMIC DNA]</scope>
    <source>
        <strain evidence="2 4">S43</strain>
    </source>
</reference>
<evidence type="ECO:0000313" key="4">
    <source>
        <dbReference type="Proteomes" id="UP000325576"/>
    </source>
</evidence>
<dbReference type="OrthoDB" id="4505949at2"/>
<comment type="caution">
    <text evidence="2">The sequence shown here is derived from an EMBL/GenBank/DDBJ whole genome shotgun (WGS) entry which is preliminary data.</text>
</comment>
<dbReference type="RefSeq" id="WP_019750040.1">
    <property type="nucleotide sequence ID" value="NZ_BHXB01000003.1"/>
</dbReference>
<evidence type="ECO:0000256" key="1">
    <source>
        <dbReference type="SAM" id="Phobius"/>
    </source>
</evidence>
<name>A0A0C2VHN0_RHOER</name>
<evidence type="ECO:0000313" key="2">
    <source>
        <dbReference type="EMBL" id="KAB2582952.1"/>
    </source>
</evidence>
<evidence type="ECO:0000313" key="5">
    <source>
        <dbReference type="Proteomes" id="UP000627573"/>
    </source>
</evidence>
<gene>
    <name evidence="2" type="ORF">BS297_23110</name>
    <name evidence="3" type="ORF">I3517_33470</name>
</gene>
<dbReference type="EMBL" id="JAECSB010000100">
    <property type="protein sequence ID" value="MBH5147520.1"/>
    <property type="molecule type" value="Genomic_DNA"/>
</dbReference>
<dbReference type="KEGG" id="reb:XU06_30905"/>
<dbReference type="AlphaFoldDB" id="A0A0C2VHN0"/>
<feature type="transmembrane region" description="Helical" evidence="1">
    <location>
        <begin position="31"/>
        <end position="64"/>
    </location>
</feature>
<dbReference type="Proteomes" id="UP000325576">
    <property type="component" value="Unassembled WGS sequence"/>
</dbReference>
<keyword evidence="5" id="KW-1185">Reference proteome</keyword>
<dbReference type="EMBL" id="MRBO01000615">
    <property type="protein sequence ID" value="KAB2582952.1"/>
    <property type="molecule type" value="Genomic_DNA"/>
</dbReference>
<proteinExistence type="predicted"/>
<keyword evidence="1" id="KW-0812">Transmembrane</keyword>
<evidence type="ECO:0000313" key="3">
    <source>
        <dbReference type="EMBL" id="MBH5147520.1"/>
    </source>
</evidence>
<keyword evidence="1" id="KW-1133">Transmembrane helix</keyword>